<sequence length="498" mass="51845">MSEIAIREASSSETARRSEPQEPLWTGLGLVAPLEARISGGAPRRGATGVSIDTRTLCPGDLFFAISGFNSDGHDYVAAALEKGALAAVVDEAHAESLARLGPLYVVRDDVLAALERLGVAARARTRARIAAVTGSVGKTSTKEALRLALSAAGRTHASVASYNNHWGVPLTLARMPRQTEFGVFEIGMNHQGEITPLTRMVRPHVAIITTVAPVHMENFTGVEAIADAKAEIFAGLEPGGVAILPADNPQFERLAAAAKRSAAGLVTSFGADKHAEARLLDVRLAADHSMVEADICGQLLTYRLGAPGRHLAMNSLAVLLAAKALGVDPREAAQTLASFAAQPGRGQRLELQAPDGAFTLIDESYNANPASMRAAFDLAGALAPPSPGRRVAVLGDMLELGSHAADMHAGLAQDLAANHFDLVFAAGPLCKHLFDALPAAMRGEWRENAQMIAPAVAAAVHAGDLVIVKGSNGSKMSAVVEALKHAASNGSNEGRTA</sequence>
<evidence type="ECO:0000256" key="12">
    <source>
        <dbReference type="SAM" id="MobiDB-lite"/>
    </source>
</evidence>
<evidence type="ECO:0000256" key="10">
    <source>
        <dbReference type="HAMAP-Rule" id="MF_02019"/>
    </source>
</evidence>
<dbReference type="EMBL" id="CP001280">
    <property type="protein sequence ID" value="ACK52370.1"/>
    <property type="molecule type" value="Genomic_DNA"/>
</dbReference>
<comment type="catalytic activity">
    <reaction evidence="10 11">
        <text>D-alanyl-D-alanine + UDP-N-acetyl-alpha-D-muramoyl-L-alanyl-gamma-D-glutamyl-meso-2,6-diaminopimelate + ATP = UDP-N-acetyl-alpha-D-muramoyl-L-alanyl-gamma-D-glutamyl-meso-2,6-diaminopimeloyl-D-alanyl-D-alanine + ADP + phosphate + H(+)</text>
        <dbReference type="Rhea" id="RHEA:28374"/>
        <dbReference type="ChEBI" id="CHEBI:15378"/>
        <dbReference type="ChEBI" id="CHEBI:30616"/>
        <dbReference type="ChEBI" id="CHEBI:43474"/>
        <dbReference type="ChEBI" id="CHEBI:57822"/>
        <dbReference type="ChEBI" id="CHEBI:61386"/>
        <dbReference type="ChEBI" id="CHEBI:83905"/>
        <dbReference type="ChEBI" id="CHEBI:456216"/>
        <dbReference type="EC" id="6.3.2.10"/>
    </reaction>
</comment>
<evidence type="ECO:0000259" key="14">
    <source>
        <dbReference type="Pfam" id="PF02875"/>
    </source>
</evidence>
<comment type="similarity">
    <text evidence="10">Belongs to the MurCDEF family. MurF subfamily.</text>
</comment>
<keyword evidence="4 10" id="KW-0547">Nucleotide-binding</keyword>
<keyword evidence="5 10" id="KW-0067">ATP-binding</keyword>
<dbReference type="GO" id="GO:0005524">
    <property type="term" value="F:ATP binding"/>
    <property type="evidence" value="ECO:0007669"/>
    <property type="project" value="UniProtKB-UniRule"/>
</dbReference>
<name>B8ETL8_METSB</name>
<dbReference type="HOGENOM" id="CLU_031507_4_1_5"/>
<evidence type="ECO:0000256" key="5">
    <source>
        <dbReference type="ARBA" id="ARBA00022840"/>
    </source>
</evidence>
<dbReference type="PANTHER" id="PTHR43024:SF1">
    <property type="entry name" value="UDP-N-ACETYLMURAMOYL-TRIPEPTIDE--D-ALANYL-D-ALANINE LIGASE"/>
    <property type="match status" value="1"/>
</dbReference>
<dbReference type="GO" id="GO:0047480">
    <property type="term" value="F:UDP-N-acetylmuramoyl-tripeptide-D-alanyl-D-alanine ligase activity"/>
    <property type="evidence" value="ECO:0007669"/>
    <property type="project" value="UniProtKB-UniRule"/>
</dbReference>
<dbReference type="OrthoDB" id="9801978at2"/>
<dbReference type="InterPro" id="IPR035911">
    <property type="entry name" value="MurE/MurF_N"/>
</dbReference>
<dbReference type="InterPro" id="IPR000713">
    <property type="entry name" value="Mur_ligase_N"/>
</dbReference>
<keyword evidence="7 10" id="KW-0573">Peptidoglycan synthesis</keyword>
<feature type="binding site" evidence="10">
    <location>
        <begin position="135"/>
        <end position="141"/>
    </location>
    <ligand>
        <name>ATP</name>
        <dbReference type="ChEBI" id="CHEBI:30616"/>
    </ligand>
</feature>
<comment type="subcellular location">
    <subcellularLocation>
        <location evidence="10 11">Cytoplasm</location>
    </subcellularLocation>
</comment>
<keyword evidence="17" id="KW-1185">Reference proteome</keyword>
<feature type="domain" description="Mur ligase central" evidence="15">
    <location>
        <begin position="133"/>
        <end position="323"/>
    </location>
</feature>
<evidence type="ECO:0000256" key="7">
    <source>
        <dbReference type="ARBA" id="ARBA00022984"/>
    </source>
</evidence>
<evidence type="ECO:0000256" key="11">
    <source>
        <dbReference type="RuleBase" id="RU004136"/>
    </source>
</evidence>
<evidence type="ECO:0000256" key="3">
    <source>
        <dbReference type="ARBA" id="ARBA00022618"/>
    </source>
</evidence>
<evidence type="ECO:0000259" key="13">
    <source>
        <dbReference type="Pfam" id="PF01225"/>
    </source>
</evidence>
<dbReference type="Proteomes" id="UP000002257">
    <property type="component" value="Chromosome"/>
</dbReference>
<dbReference type="InterPro" id="IPR013221">
    <property type="entry name" value="Mur_ligase_cen"/>
</dbReference>
<dbReference type="NCBIfam" id="TIGR01143">
    <property type="entry name" value="murF"/>
    <property type="match status" value="1"/>
</dbReference>
<comment type="function">
    <text evidence="10 11">Involved in cell wall formation. Catalyzes the final step in the synthesis of UDP-N-acetylmuramoyl-pentapeptide, the precursor of murein.</text>
</comment>
<keyword evidence="2 10" id="KW-0436">Ligase</keyword>
<dbReference type="GO" id="GO:0071555">
    <property type="term" value="P:cell wall organization"/>
    <property type="evidence" value="ECO:0007669"/>
    <property type="project" value="UniProtKB-KW"/>
</dbReference>
<dbReference type="Pfam" id="PF08245">
    <property type="entry name" value="Mur_ligase_M"/>
    <property type="match status" value="1"/>
</dbReference>
<feature type="region of interest" description="Disordered" evidence="12">
    <location>
        <begin position="1"/>
        <end position="22"/>
    </location>
</feature>
<dbReference type="UniPathway" id="UPA00219"/>
<evidence type="ECO:0000256" key="9">
    <source>
        <dbReference type="ARBA" id="ARBA00023316"/>
    </source>
</evidence>
<dbReference type="GO" id="GO:0009252">
    <property type="term" value="P:peptidoglycan biosynthetic process"/>
    <property type="evidence" value="ECO:0007669"/>
    <property type="project" value="UniProtKB-UniRule"/>
</dbReference>
<dbReference type="InterPro" id="IPR004101">
    <property type="entry name" value="Mur_ligase_C"/>
</dbReference>
<dbReference type="Pfam" id="PF01225">
    <property type="entry name" value="Mur_ligase"/>
    <property type="match status" value="1"/>
</dbReference>
<keyword evidence="8 10" id="KW-0131">Cell cycle</keyword>
<comment type="pathway">
    <text evidence="10 11">Cell wall biogenesis; peptidoglycan biosynthesis.</text>
</comment>
<accession>B8ETL8</accession>
<evidence type="ECO:0000256" key="4">
    <source>
        <dbReference type="ARBA" id="ARBA00022741"/>
    </source>
</evidence>
<feature type="domain" description="Mur ligase N-terminal catalytic" evidence="13">
    <location>
        <begin position="48"/>
        <end position="94"/>
    </location>
</feature>
<keyword evidence="3 10" id="KW-0132">Cell division</keyword>
<dbReference type="EC" id="6.3.2.10" evidence="10 11"/>
<dbReference type="PANTHER" id="PTHR43024">
    <property type="entry name" value="UDP-N-ACETYLMURAMOYL-TRIPEPTIDE--D-ALANYL-D-ALANINE LIGASE"/>
    <property type="match status" value="1"/>
</dbReference>
<proteinExistence type="inferred from homology"/>
<keyword evidence="9 10" id="KW-0961">Cell wall biogenesis/degradation</keyword>
<dbReference type="Pfam" id="PF02875">
    <property type="entry name" value="Mur_ligase_C"/>
    <property type="match status" value="1"/>
</dbReference>
<evidence type="ECO:0000313" key="17">
    <source>
        <dbReference type="Proteomes" id="UP000002257"/>
    </source>
</evidence>
<gene>
    <name evidence="10" type="primary">murF</name>
    <name evidence="16" type="ordered locus">Msil_3481</name>
</gene>
<protein>
    <recommendedName>
        <fullName evidence="10 11">UDP-N-acetylmuramoyl-tripeptide--D-alanyl-D-alanine ligase</fullName>
        <ecNumber evidence="10 11">6.3.2.10</ecNumber>
    </recommendedName>
    <alternativeName>
        <fullName evidence="10">D-alanyl-D-alanine-adding enzyme</fullName>
    </alternativeName>
</protein>
<dbReference type="InterPro" id="IPR005863">
    <property type="entry name" value="UDP-N-AcMur_synth"/>
</dbReference>
<evidence type="ECO:0000256" key="1">
    <source>
        <dbReference type="ARBA" id="ARBA00022490"/>
    </source>
</evidence>
<dbReference type="InterPro" id="IPR051046">
    <property type="entry name" value="MurCDEF_CellWall_CoF430Synth"/>
</dbReference>
<dbReference type="AlphaFoldDB" id="B8ETL8"/>
<evidence type="ECO:0000259" key="15">
    <source>
        <dbReference type="Pfam" id="PF08245"/>
    </source>
</evidence>
<dbReference type="KEGG" id="msl:Msil_3481"/>
<evidence type="ECO:0000256" key="6">
    <source>
        <dbReference type="ARBA" id="ARBA00022960"/>
    </source>
</evidence>
<dbReference type="SUPFAM" id="SSF63418">
    <property type="entry name" value="MurE/MurF N-terminal domain"/>
    <property type="match status" value="1"/>
</dbReference>
<dbReference type="InterPro" id="IPR036615">
    <property type="entry name" value="Mur_ligase_C_dom_sf"/>
</dbReference>
<keyword evidence="6 10" id="KW-0133">Cell shape</keyword>
<dbReference type="GO" id="GO:0005737">
    <property type="term" value="C:cytoplasm"/>
    <property type="evidence" value="ECO:0007669"/>
    <property type="project" value="UniProtKB-SubCell"/>
</dbReference>
<feature type="compositionally biased region" description="Low complexity" evidence="12">
    <location>
        <begin position="1"/>
        <end position="13"/>
    </location>
</feature>
<dbReference type="SUPFAM" id="SSF53623">
    <property type="entry name" value="MurD-like peptide ligases, catalytic domain"/>
    <property type="match status" value="1"/>
</dbReference>
<keyword evidence="1 10" id="KW-0963">Cytoplasm</keyword>
<dbReference type="RefSeq" id="WP_012592439.1">
    <property type="nucleotide sequence ID" value="NC_011666.1"/>
</dbReference>
<dbReference type="InterPro" id="IPR036565">
    <property type="entry name" value="Mur-like_cat_sf"/>
</dbReference>
<dbReference type="GO" id="GO:0008766">
    <property type="term" value="F:UDP-N-acetylmuramoylalanyl-D-glutamyl-2,6-diaminopimelate-D-alanyl-D-alanine ligase activity"/>
    <property type="evidence" value="ECO:0007669"/>
    <property type="project" value="RHEA"/>
</dbReference>
<evidence type="ECO:0000256" key="8">
    <source>
        <dbReference type="ARBA" id="ARBA00023306"/>
    </source>
</evidence>
<dbReference type="GO" id="GO:0051301">
    <property type="term" value="P:cell division"/>
    <property type="evidence" value="ECO:0007669"/>
    <property type="project" value="UniProtKB-KW"/>
</dbReference>
<dbReference type="STRING" id="395965.Msil_3481"/>
<dbReference type="NCBIfam" id="NF010693">
    <property type="entry name" value="PRK14093.1"/>
    <property type="match status" value="1"/>
</dbReference>
<dbReference type="Gene3D" id="3.40.1390.10">
    <property type="entry name" value="MurE/MurF, N-terminal domain"/>
    <property type="match status" value="1"/>
</dbReference>
<evidence type="ECO:0000256" key="2">
    <source>
        <dbReference type="ARBA" id="ARBA00022598"/>
    </source>
</evidence>
<feature type="domain" description="Mur ligase C-terminal" evidence="14">
    <location>
        <begin position="349"/>
        <end position="472"/>
    </location>
</feature>
<dbReference type="Gene3D" id="3.40.1190.10">
    <property type="entry name" value="Mur-like, catalytic domain"/>
    <property type="match status" value="1"/>
</dbReference>
<organism evidence="16 17">
    <name type="scientific">Methylocella silvestris (strain DSM 15510 / CIP 108128 / LMG 27833 / NCIMB 13906 / BL2)</name>
    <dbReference type="NCBI Taxonomy" id="395965"/>
    <lineage>
        <taxon>Bacteria</taxon>
        <taxon>Pseudomonadati</taxon>
        <taxon>Pseudomonadota</taxon>
        <taxon>Alphaproteobacteria</taxon>
        <taxon>Hyphomicrobiales</taxon>
        <taxon>Beijerinckiaceae</taxon>
        <taxon>Methylocella</taxon>
    </lineage>
</organism>
<dbReference type="Gene3D" id="3.90.190.20">
    <property type="entry name" value="Mur ligase, C-terminal domain"/>
    <property type="match status" value="1"/>
</dbReference>
<dbReference type="eggNOG" id="COG0770">
    <property type="taxonomic scope" value="Bacteria"/>
</dbReference>
<dbReference type="HAMAP" id="MF_02019">
    <property type="entry name" value="MurF"/>
    <property type="match status" value="1"/>
</dbReference>
<reference evidence="16 17" key="1">
    <citation type="journal article" date="2010" name="J. Bacteriol.">
        <title>Complete genome sequence of the aerobic facultative methanotroph Methylocella silvestris BL2.</title>
        <authorList>
            <person name="Chen Y."/>
            <person name="Crombie A."/>
            <person name="Rahman M.T."/>
            <person name="Dedysh S.N."/>
            <person name="Liesack W."/>
            <person name="Stott M.B."/>
            <person name="Alam M."/>
            <person name="Theisen A.R."/>
            <person name="Murrell J.C."/>
            <person name="Dunfield P.F."/>
        </authorList>
    </citation>
    <scope>NUCLEOTIDE SEQUENCE [LARGE SCALE GENOMIC DNA]</scope>
    <source>
        <strain evidence="17">DSM 15510 / CIP 108128 / LMG 27833 / NCIMB 13906 / BL2</strain>
    </source>
</reference>
<dbReference type="GO" id="GO:0008360">
    <property type="term" value="P:regulation of cell shape"/>
    <property type="evidence" value="ECO:0007669"/>
    <property type="project" value="UniProtKB-KW"/>
</dbReference>
<evidence type="ECO:0000313" key="16">
    <source>
        <dbReference type="EMBL" id="ACK52370.1"/>
    </source>
</evidence>
<dbReference type="SUPFAM" id="SSF53244">
    <property type="entry name" value="MurD-like peptide ligases, peptide-binding domain"/>
    <property type="match status" value="1"/>
</dbReference>